<evidence type="ECO:0000259" key="6">
    <source>
        <dbReference type="Pfam" id="PF00590"/>
    </source>
</evidence>
<evidence type="ECO:0000256" key="5">
    <source>
        <dbReference type="ARBA" id="ARBA00022691"/>
    </source>
</evidence>
<keyword evidence="1" id="KW-0963">Cytoplasm</keyword>
<dbReference type="InterPro" id="IPR000878">
    <property type="entry name" value="4pyrrol_Mease"/>
</dbReference>
<keyword evidence="5" id="KW-0949">S-adenosyl-L-methionine</keyword>
<keyword evidence="3 7" id="KW-0489">Methyltransferase</keyword>
<keyword evidence="2" id="KW-0698">rRNA processing</keyword>
<dbReference type="GO" id="GO:0008168">
    <property type="term" value="F:methyltransferase activity"/>
    <property type="evidence" value="ECO:0007669"/>
    <property type="project" value="UniProtKB-KW"/>
</dbReference>
<organism evidence="7 8">
    <name type="scientific">Candidatus Onthomorpha intestinigallinarum</name>
    <dbReference type="NCBI Taxonomy" id="2840880"/>
    <lineage>
        <taxon>Bacteria</taxon>
        <taxon>Pseudomonadati</taxon>
        <taxon>Bacteroidota</taxon>
        <taxon>Bacteroidia</taxon>
        <taxon>Bacteroidales</taxon>
        <taxon>Candidatus Onthomorpha</taxon>
    </lineage>
</organism>
<dbReference type="Proteomes" id="UP000824267">
    <property type="component" value="Unassembled WGS sequence"/>
</dbReference>
<dbReference type="InterPro" id="IPR008189">
    <property type="entry name" value="rRNA_ssu_MeTfrase_I"/>
</dbReference>
<reference evidence="7" key="1">
    <citation type="journal article" date="2021" name="PeerJ">
        <title>Extensive microbial diversity within the chicken gut microbiome revealed by metagenomics and culture.</title>
        <authorList>
            <person name="Gilroy R."/>
            <person name="Ravi A."/>
            <person name="Getino M."/>
            <person name="Pursley I."/>
            <person name="Horton D.L."/>
            <person name="Alikhan N.F."/>
            <person name="Baker D."/>
            <person name="Gharbi K."/>
            <person name="Hall N."/>
            <person name="Watson M."/>
            <person name="Adriaenssens E.M."/>
            <person name="Foster-Nyarko E."/>
            <person name="Jarju S."/>
            <person name="Secka A."/>
            <person name="Antonio M."/>
            <person name="Oren A."/>
            <person name="Chaudhuri R.R."/>
            <person name="La Ragione R."/>
            <person name="Hildebrand F."/>
            <person name="Pallen M.J."/>
        </authorList>
    </citation>
    <scope>NUCLEOTIDE SEQUENCE</scope>
    <source>
        <strain evidence="7">Gambia16-930</strain>
    </source>
</reference>
<evidence type="ECO:0000313" key="7">
    <source>
        <dbReference type="EMBL" id="HIW87195.1"/>
    </source>
</evidence>
<protein>
    <submittedName>
        <fullName evidence="7">SAM-dependent methyltransferase</fullName>
    </submittedName>
</protein>
<sequence>MDSGVTSGKKAKGKVYLFPTPIAYGEPKDFLPERNAALLEECDCFVVEELRTARRFLRKAGFKRNFDTVEFFLLNEHTKEEELDAMLQPLREGKCVGVMSEAGLPCVADPGAGFVRLCQREGFEIEPLVGPSSIMLALMASGFNGQSFAFAGYLPQEKAARAKRIRELETMAYKYSQTQIFIEAPYRNNHLLESLLSVCRKETMLCIAAEIGSSRARILSKPVSLWQKNGIDLNKRNTVFLLSK</sequence>
<dbReference type="InterPro" id="IPR014776">
    <property type="entry name" value="4pyrrole_Mease_sub2"/>
</dbReference>
<dbReference type="InterPro" id="IPR035996">
    <property type="entry name" value="4pyrrol_Methylase_sf"/>
</dbReference>
<dbReference type="PIRSF" id="PIRSF005917">
    <property type="entry name" value="MTase_YraL"/>
    <property type="match status" value="1"/>
</dbReference>
<evidence type="ECO:0000256" key="1">
    <source>
        <dbReference type="ARBA" id="ARBA00022490"/>
    </source>
</evidence>
<gene>
    <name evidence="7" type="ORF">IAC47_02850</name>
</gene>
<name>A0A9D1UI29_9BACT</name>
<evidence type="ECO:0000256" key="4">
    <source>
        <dbReference type="ARBA" id="ARBA00022679"/>
    </source>
</evidence>
<feature type="domain" description="Tetrapyrrole methylase" evidence="6">
    <location>
        <begin position="31"/>
        <end position="219"/>
    </location>
</feature>
<dbReference type="InterPro" id="IPR014777">
    <property type="entry name" value="4pyrrole_Mease_sub1"/>
</dbReference>
<dbReference type="GO" id="GO:0032259">
    <property type="term" value="P:methylation"/>
    <property type="evidence" value="ECO:0007669"/>
    <property type="project" value="UniProtKB-KW"/>
</dbReference>
<dbReference type="Pfam" id="PF00590">
    <property type="entry name" value="TP_methylase"/>
    <property type="match status" value="1"/>
</dbReference>
<comment type="caution">
    <text evidence="7">The sequence shown here is derived from an EMBL/GenBank/DDBJ whole genome shotgun (WGS) entry which is preliminary data.</text>
</comment>
<dbReference type="AlphaFoldDB" id="A0A9D1UI29"/>
<dbReference type="CDD" id="cd11649">
    <property type="entry name" value="RsmI_like"/>
    <property type="match status" value="1"/>
</dbReference>
<dbReference type="PANTHER" id="PTHR46111">
    <property type="entry name" value="RIBOSOMAL RNA SMALL SUBUNIT METHYLTRANSFERASE I"/>
    <property type="match status" value="1"/>
</dbReference>
<dbReference type="EMBL" id="DXGG01000097">
    <property type="protein sequence ID" value="HIW87195.1"/>
    <property type="molecule type" value="Genomic_DNA"/>
</dbReference>
<dbReference type="Gene3D" id="3.40.1010.10">
    <property type="entry name" value="Cobalt-precorrin-4 Transmethylase, Domain 1"/>
    <property type="match status" value="1"/>
</dbReference>
<keyword evidence="4" id="KW-0808">Transferase</keyword>
<reference evidence="7" key="2">
    <citation type="submission" date="2021-04" db="EMBL/GenBank/DDBJ databases">
        <authorList>
            <person name="Gilroy R."/>
        </authorList>
    </citation>
    <scope>NUCLEOTIDE SEQUENCE</scope>
    <source>
        <strain evidence="7">Gambia16-930</strain>
    </source>
</reference>
<dbReference type="PANTHER" id="PTHR46111:SF2">
    <property type="entry name" value="SAM-DEPENDENT METHYLTRANSFERASE"/>
    <property type="match status" value="1"/>
</dbReference>
<dbReference type="GO" id="GO:0006364">
    <property type="term" value="P:rRNA processing"/>
    <property type="evidence" value="ECO:0007669"/>
    <property type="project" value="UniProtKB-KW"/>
</dbReference>
<evidence type="ECO:0000256" key="3">
    <source>
        <dbReference type="ARBA" id="ARBA00022603"/>
    </source>
</evidence>
<evidence type="ECO:0000256" key="2">
    <source>
        <dbReference type="ARBA" id="ARBA00022552"/>
    </source>
</evidence>
<accession>A0A9D1UI29</accession>
<evidence type="ECO:0000313" key="8">
    <source>
        <dbReference type="Proteomes" id="UP000824267"/>
    </source>
</evidence>
<proteinExistence type="predicted"/>
<dbReference type="Gene3D" id="3.30.950.10">
    <property type="entry name" value="Methyltransferase, Cobalt-precorrin-4 Transmethylase, Domain 2"/>
    <property type="match status" value="1"/>
</dbReference>
<dbReference type="SUPFAM" id="SSF53790">
    <property type="entry name" value="Tetrapyrrole methylase"/>
    <property type="match status" value="1"/>
</dbReference>